<organism evidence="1 2">
    <name type="scientific">Naganishia cerealis</name>
    <dbReference type="NCBI Taxonomy" id="610337"/>
    <lineage>
        <taxon>Eukaryota</taxon>
        <taxon>Fungi</taxon>
        <taxon>Dikarya</taxon>
        <taxon>Basidiomycota</taxon>
        <taxon>Agaricomycotina</taxon>
        <taxon>Tremellomycetes</taxon>
        <taxon>Filobasidiales</taxon>
        <taxon>Filobasidiaceae</taxon>
        <taxon>Naganishia</taxon>
    </lineage>
</organism>
<dbReference type="EMBL" id="JASBWR010000137">
    <property type="protein sequence ID" value="KAJ9092222.1"/>
    <property type="molecule type" value="Genomic_DNA"/>
</dbReference>
<dbReference type="Proteomes" id="UP001241377">
    <property type="component" value="Unassembled WGS sequence"/>
</dbReference>
<reference evidence="1" key="1">
    <citation type="submission" date="2023-04" db="EMBL/GenBank/DDBJ databases">
        <title>Draft Genome sequencing of Naganishia species isolated from polar environments using Oxford Nanopore Technology.</title>
        <authorList>
            <person name="Leo P."/>
            <person name="Venkateswaran K."/>
        </authorList>
    </citation>
    <scope>NUCLEOTIDE SEQUENCE</scope>
    <source>
        <strain evidence="1">MNA-CCFEE 5261</strain>
    </source>
</reference>
<sequence length="107" mass="11445">MRFSTIISLSIAGLITATIGQAAPAARNNGHGGKKGDSTTYAECQRPKDVQGTQLQGCPENTVYVSQTDPQSEFGTGMTSDPSNWEKNQVKLWSSSYINQSTQTSGK</sequence>
<comment type="caution">
    <text evidence="1">The sequence shown here is derived from an EMBL/GenBank/DDBJ whole genome shotgun (WGS) entry which is preliminary data.</text>
</comment>
<evidence type="ECO:0000313" key="2">
    <source>
        <dbReference type="Proteomes" id="UP001241377"/>
    </source>
</evidence>
<proteinExistence type="predicted"/>
<protein>
    <submittedName>
        <fullName evidence="1">Uncharacterized protein</fullName>
    </submittedName>
</protein>
<accession>A0ACC2V0S9</accession>
<gene>
    <name evidence="1" type="ORF">QFC19_008759</name>
</gene>
<evidence type="ECO:0000313" key="1">
    <source>
        <dbReference type="EMBL" id="KAJ9092222.1"/>
    </source>
</evidence>
<name>A0ACC2V0S9_9TREE</name>
<keyword evidence="2" id="KW-1185">Reference proteome</keyword>